<proteinExistence type="predicted"/>
<dbReference type="InterPro" id="IPR036013">
    <property type="entry name" value="Band_7/SPFH_dom_sf"/>
</dbReference>
<reference evidence="3" key="1">
    <citation type="journal article" date="2014" name="Proc. Natl. Acad. Sci. U.S.A.">
        <title>Extensive sampling of basidiomycete genomes demonstrates inadequacy of the white-rot/brown-rot paradigm for wood decay fungi.</title>
        <authorList>
            <person name="Riley R."/>
            <person name="Salamov A.A."/>
            <person name="Brown D.W."/>
            <person name="Nagy L.G."/>
            <person name="Floudas D."/>
            <person name="Held B.W."/>
            <person name="Levasseur A."/>
            <person name="Lombard V."/>
            <person name="Morin E."/>
            <person name="Otillar R."/>
            <person name="Lindquist E.A."/>
            <person name="Sun H."/>
            <person name="LaButti K.M."/>
            <person name="Schmutz J."/>
            <person name="Jabbour D."/>
            <person name="Luo H."/>
            <person name="Baker S.E."/>
            <person name="Pisabarro A.G."/>
            <person name="Walton J.D."/>
            <person name="Blanchette R.A."/>
            <person name="Henrissat B."/>
            <person name="Martin F."/>
            <person name="Cullen D."/>
            <person name="Hibbett D.S."/>
            <person name="Grigoriev I.V."/>
        </authorList>
    </citation>
    <scope>NUCLEOTIDE SEQUENCE [LARGE SCALE GENOMIC DNA]</scope>
    <source>
        <strain evidence="3">FD-172 SS1</strain>
    </source>
</reference>
<evidence type="ECO:0000259" key="1">
    <source>
        <dbReference type="SMART" id="SM00244"/>
    </source>
</evidence>
<feature type="domain" description="Band 7" evidence="1">
    <location>
        <begin position="33"/>
        <end position="191"/>
    </location>
</feature>
<dbReference type="SMART" id="SM00244">
    <property type="entry name" value="PHB"/>
    <property type="match status" value="1"/>
</dbReference>
<dbReference type="SUPFAM" id="SSF117892">
    <property type="entry name" value="Band 7/SPFH domain"/>
    <property type="match status" value="1"/>
</dbReference>
<organism evidence="2 3">
    <name type="scientific">Botryobasidium botryosum (strain FD-172 SS1)</name>
    <dbReference type="NCBI Taxonomy" id="930990"/>
    <lineage>
        <taxon>Eukaryota</taxon>
        <taxon>Fungi</taxon>
        <taxon>Dikarya</taxon>
        <taxon>Basidiomycota</taxon>
        <taxon>Agaricomycotina</taxon>
        <taxon>Agaricomycetes</taxon>
        <taxon>Cantharellales</taxon>
        <taxon>Botryobasidiaceae</taxon>
        <taxon>Botryobasidium</taxon>
    </lineage>
</organism>
<name>A0A067M3Q6_BOTB1</name>
<evidence type="ECO:0000313" key="2">
    <source>
        <dbReference type="EMBL" id="KDQ06216.1"/>
    </source>
</evidence>
<dbReference type="EMBL" id="KL198148">
    <property type="protein sequence ID" value="KDQ06216.1"/>
    <property type="molecule type" value="Genomic_DNA"/>
</dbReference>
<dbReference type="InterPro" id="IPR001972">
    <property type="entry name" value="Stomatin_HflK_fam"/>
</dbReference>
<dbReference type="PANTHER" id="PTHR43327">
    <property type="entry name" value="STOMATIN-LIKE PROTEIN 2, MITOCHONDRIAL"/>
    <property type="match status" value="1"/>
</dbReference>
<dbReference type="InterPro" id="IPR050710">
    <property type="entry name" value="Band7/mec-2_domain"/>
</dbReference>
<dbReference type="STRING" id="930990.A0A067M3Q6"/>
<keyword evidence="3" id="KW-1185">Reference proteome</keyword>
<dbReference type="OrthoDB" id="434619at2759"/>
<gene>
    <name evidence="2" type="ORF">BOTBODRAFT_121816</name>
</gene>
<dbReference type="InParanoid" id="A0A067M3Q6"/>
<dbReference type="AlphaFoldDB" id="A0A067M3Q6"/>
<sequence length="361" mass="39274">MSLARASRHLLRSQALGRPSVVLGATAPATARTFFTVIQQGHEAWRLTLGKNATKLNPGLHLYVPFIHSVQVVDIRETSVNITDLIGFTSDNVPVSVSGSLFFRIRDSYHACFSVHDVHSNVEKIGTSAMRSVIGHFAYDEIIGDRNKTNTKLHEVIGSTIEKWGVDCTRFEIQTFKPSNREVERQLELQMEAERNRRKQLLDTQAQINVAEGQKQRTILESEGSLQAQLNEAAGKKQQTILESEGLLEATQNEGRALAMQVEILAASLAPGGASGEVLESHRAKALDTLVELKRIGELQAIARGGGNSTYFFGSGGGKGAGAGAGAGEGEGEVKKLAQDPFYVDNMQRWKKDVGPQQGMP</sequence>
<protein>
    <recommendedName>
        <fullName evidence="1">Band 7 domain-containing protein</fullName>
    </recommendedName>
</protein>
<dbReference type="PRINTS" id="PR00721">
    <property type="entry name" value="STOMATIN"/>
</dbReference>
<dbReference type="GO" id="GO:0016020">
    <property type="term" value="C:membrane"/>
    <property type="evidence" value="ECO:0007669"/>
    <property type="project" value="InterPro"/>
</dbReference>
<dbReference type="Gene3D" id="3.30.479.30">
    <property type="entry name" value="Band 7 domain"/>
    <property type="match status" value="1"/>
</dbReference>
<dbReference type="Pfam" id="PF01145">
    <property type="entry name" value="Band_7"/>
    <property type="match status" value="1"/>
</dbReference>
<dbReference type="Proteomes" id="UP000027195">
    <property type="component" value="Unassembled WGS sequence"/>
</dbReference>
<accession>A0A067M3Q6</accession>
<dbReference type="HOGENOM" id="CLU_024949_1_0_1"/>
<dbReference type="CDD" id="cd08829">
    <property type="entry name" value="SPFH_paraslipin"/>
    <property type="match status" value="1"/>
</dbReference>
<evidence type="ECO:0000313" key="3">
    <source>
        <dbReference type="Proteomes" id="UP000027195"/>
    </source>
</evidence>
<dbReference type="PANTHER" id="PTHR43327:SF10">
    <property type="entry name" value="STOMATIN-LIKE PROTEIN 2, MITOCHONDRIAL"/>
    <property type="match status" value="1"/>
</dbReference>
<dbReference type="InterPro" id="IPR001107">
    <property type="entry name" value="Band_7"/>
</dbReference>